<dbReference type="AlphaFoldDB" id="A0A383D0A2"/>
<gene>
    <name evidence="2" type="ORF">METZ01_LOCUS490594</name>
</gene>
<feature type="domain" description="Gingipain" evidence="1">
    <location>
        <begin position="4"/>
        <end position="85"/>
    </location>
</feature>
<dbReference type="EMBL" id="UINC01213115">
    <property type="protein sequence ID" value="SVE37740.1"/>
    <property type="molecule type" value="Genomic_DNA"/>
</dbReference>
<dbReference type="GO" id="GO:0008234">
    <property type="term" value="F:cysteine-type peptidase activity"/>
    <property type="evidence" value="ECO:0007669"/>
    <property type="project" value="InterPro"/>
</dbReference>
<protein>
    <recommendedName>
        <fullName evidence="1">Gingipain domain-containing protein</fullName>
    </recommendedName>
</protein>
<evidence type="ECO:0000259" key="1">
    <source>
        <dbReference type="Pfam" id="PF01364"/>
    </source>
</evidence>
<name>A0A383D0A2_9ZZZZ</name>
<evidence type="ECO:0000313" key="2">
    <source>
        <dbReference type="EMBL" id="SVE37740.1"/>
    </source>
</evidence>
<dbReference type="Gene3D" id="3.40.50.1460">
    <property type="match status" value="1"/>
</dbReference>
<proteinExistence type="predicted"/>
<sequence>AAQSIPEVILNMQDRGAIGFISATRVGFHDSNMILARQFLSRMFRNATRDIPVGLALMEAKQRILVGDDLRTNIQRYSLFGDPALYLARPPYRVELELPDTLEALQVVEVEGRIIGPDGTPDNAYNGTGRVQVFNSAAMSQLQDLPYIQLGSPIFRGLSEVVDGRIRARFLVPKDITYRANKGRVSVYVWGEEKGTGFGAKAGLVLEGTAEGVEIDVYGPDITFAFAGQPEFRDGDFV</sequence>
<reference evidence="2" key="1">
    <citation type="submission" date="2018-05" db="EMBL/GenBank/DDBJ databases">
        <authorList>
            <person name="Lanie J.A."/>
            <person name="Ng W.-L."/>
            <person name="Kazmierczak K.M."/>
            <person name="Andrzejewski T.M."/>
            <person name="Davidsen T.M."/>
            <person name="Wayne K.J."/>
            <person name="Tettelin H."/>
            <person name="Glass J.I."/>
            <person name="Rusch D."/>
            <person name="Podicherti R."/>
            <person name="Tsui H.-C.T."/>
            <person name="Winkler M.E."/>
        </authorList>
    </citation>
    <scope>NUCLEOTIDE SEQUENCE</scope>
</reference>
<feature type="non-terminal residue" evidence="2">
    <location>
        <position position="1"/>
    </location>
</feature>
<dbReference type="GO" id="GO:0006508">
    <property type="term" value="P:proteolysis"/>
    <property type="evidence" value="ECO:0007669"/>
    <property type="project" value="InterPro"/>
</dbReference>
<organism evidence="2">
    <name type="scientific">marine metagenome</name>
    <dbReference type="NCBI Taxonomy" id="408172"/>
    <lineage>
        <taxon>unclassified sequences</taxon>
        <taxon>metagenomes</taxon>
        <taxon>ecological metagenomes</taxon>
    </lineage>
</organism>
<accession>A0A383D0A2</accession>
<dbReference type="InterPro" id="IPR001769">
    <property type="entry name" value="Gingipain"/>
</dbReference>
<dbReference type="Pfam" id="PF01364">
    <property type="entry name" value="Peptidase_C25"/>
    <property type="match status" value="1"/>
</dbReference>
<feature type="non-terminal residue" evidence="2">
    <location>
        <position position="238"/>
    </location>
</feature>